<accession>A0AAE3V8J9</accession>
<keyword evidence="2" id="KW-0808">Transferase</keyword>
<dbReference type="SUPFAM" id="SSF51621">
    <property type="entry name" value="Phosphoenolpyruvate/pyruvate domain"/>
    <property type="match status" value="1"/>
</dbReference>
<dbReference type="InterPro" id="IPR023151">
    <property type="entry name" value="PEP_util_CS"/>
</dbReference>
<reference evidence="2" key="1">
    <citation type="submission" date="2023-07" db="EMBL/GenBank/DDBJ databases">
        <title>Genomic Encyclopedia of Type Strains, Phase IV (KMG-IV): sequencing the most valuable type-strain genomes for metagenomic binning, comparative biology and taxonomic classification.</title>
        <authorList>
            <person name="Goeker M."/>
        </authorList>
    </citation>
    <scope>NUCLEOTIDE SEQUENCE</scope>
    <source>
        <strain evidence="2">DSM 19659</strain>
    </source>
</reference>
<name>A0AAE3V8J9_9FIRM</name>
<evidence type="ECO:0000313" key="2">
    <source>
        <dbReference type="EMBL" id="MDQ0151669.1"/>
    </source>
</evidence>
<keyword evidence="3" id="KW-1185">Reference proteome</keyword>
<evidence type="ECO:0000313" key="3">
    <source>
        <dbReference type="Proteomes" id="UP001241537"/>
    </source>
</evidence>
<dbReference type="Pfam" id="PF02896">
    <property type="entry name" value="PEP-utilizers_C"/>
    <property type="match status" value="1"/>
</dbReference>
<organism evidence="2 3">
    <name type="scientific">Moryella indoligenes</name>
    <dbReference type="NCBI Taxonomy" id="371674"/>
    <lineage>
        <taxon>Bacteria</taxon>
        <taxon>Bacillati</taxon>
        <taxon>Bacillota</taxon>
        <taxon>Clostridia</taxon>
        <taxon>Lachnospirales</taxon>
        <taxon>Lachnospiraceae</taxon>
        <taxon>Moryella</taxon>
    </lineage>
</organism>
<evidence type="ECO:0000259" key="1">
    <source>
        <dbReference type="Pfam" id="PF02896"/>
    </source>
</evidence>
<dbReference type="GO" id="GO:0008965">
    <property type="term" value="F:phosphoenolpyruvate-protein phosphotransferase activity"/>
    <property type="evidence" value="ECO:0007669"/>
    <property type="project" value="UniProtKB-EC"/>
</dbReference>
<dbReference type="Gene3D" id="3.20.20.60">
    <property type="entry name" value="Phosphoenolpyruvate-binding domains"/>
    <property type="match status" value="1"/>
</dbReference>
<dbReference type="AlphaFoldDB" id="A0AAE3V8J9"/>
<comment type="caution">
    <text evidence="2">The sequence shown here is derived from an EMBL/GenBank/DDBJ whole genome shotgun (WGS) entry which is preliminary data.</text>
</comment>
<dbReference type="InterPro" id="IPR050499">
    <property type="entry name" value="PEP-utilizing_PTS_enzyme"/>
</dbReference>
<dbReference type="Proteomes" id="UP001241537">
    <property type="component" value="Unassembled WGS sequence"/>
</dbReference>
<dbReference type="PROSITE" id="PS00742">
    <property type="entry name" value="PEP_ENZYMES_2"/>
    <property type="match status" value="1"/>
</dbReference>
<dbReference type="PRINTS" id="PR01736">
    <property type="entry name" value="PHPHTRNFRASE"/>
</dbReference>
<dbReference type="InterPro" id="IPR040442">
    <property type="entry name" value="Pyrv_kinase-like_dom_sf"/>
</dbReference>
<sequence>MRASCIWIRIARYESREKKQEAGRSKLQDLKGKASETRDGRRIRMAANISSPEDLNAAREADAEGIGLFRSEYLYLDGDRFPTEEEQFQVYRKAVQAFAPKRVVIRSCDIGTDKRTAYMQLLTEENPALGCRAIRFCLCHPDMFRTQLRALLRASAFGNLGILLPMISSESELSESRAMLTQCREALLREGMPVGSYTLGIMIETPAAVLIADELAGNCDFFSIGTNDLLQYTLAMDRTAPAMNRYLDTHGDPGYTVLLRQIRMAVKAGHRHGIPVGICGELGAVPELTETLLCCEIDELSVNPGAILPLRKKIRELDLGN</sequence>
<proteinExistence type="predicted"/>
<dbReference type="PANTHER" id="PTHR46244">
    <property type="entry name" value="PHOSPHOENOLPYRUVATE-PROTEIN PHOSPHOTRANSFERASE"/>
    <property type="match status" value="1"/>
</dbReference>
<dbReference type="EC" id="2.7.3.9" evidence="2"/>
<dbReference type="PANTHER" id="PTHR46244:SF3">
    <property type="entry name" value="PHOSPHOENOLPYRUVATE-PROTEIN PHOSPHOTRANSFERASE"/>
    <property type="match status" value="1"/>
</dbReference>
<protein>
    <submittedName>
        <fullName evidence="2">Phosphotransferase system enzyme I (PtsI)</fullName>
        <ecNumber evidence="2">2.7.3.9</ecNumber>
    </submittedName>
</protein>
<feature type="domain" description="PEP-utilising enzyme C-terminal" evidence="1">
    <location>
        <begin position="26"/>
        <end position="318"/>
    </location>
</feature>
<dbReference type="EMBL" id="JAUSTO010000002">
    <property type="protein sequence ID" value="MDQ0151669.1"/>
    <property type="molecule type" value="Genomic_DNA"/>
</dbReference>
<gene>
    <name evidence="2" type="ORF">J2S20_000349</name>
</gene>
<dbReference type="RefSeq" id="WP_242934008.1">
    <property type="nucleotide sequence ID" value="NZ_JAUSTO010000002.1"/>
</dbReference>
<dbReference type="InterPro" id="IPR015813">
    <property type="entry name" value="Pyrv/PenolPyrv_kinase-like_dom"/>
</dbReference>
<dbReference type="InterPro" id="IPR000121">
    <property type="entry name" value="PEP_util_C"/>
</dbReference>